<dbReference type="EMBL" id="WSQA01000002">
    <property type="protein sequence ID" value="MVZ61051.1"/>
    <property type="molecule type" value="Genomic_DNA"/>
</dbReference>
<keyword evidence="4" id="KW-1185">Reference proteome</keyword>
<keyword evidence="3" id="KW-0326">Glycosidase</keyword>
<dbReference type="GO" id="GO:0016798">
    <property type="term" value="F:hydrolase activity, acting on glycosyl bonds"/>
    <property type="evidence" value="ECO:0007669"/>
    <property type="project" value="UniProtKB-KW"/>
</dbReference>
<sequence>MNTFRKLYLALFILPFVVVSCSNKEEFIEVKDNYIFNPKTEVAKKIANGTNLMVHLKQDTSYVIQDGLVASEVAYISNTGHAMKIFTFEIDLNKPNIAIEVSTPNNSPKFAMQGMTKQALYEDAEGHQVWAGINADFFNMTTGAPQGILYKEGLPIKTTVTDGINTFFAILKNGKAFVGEQSDYEDVKSSIYEAVGGRVTLVSNGVLVTQTDARLEPRTAIGVSQDGSKVYMLVVDGRRFHYSNGMNYEALGKALKAMGAYDAINLDGGGSSTFFIRNTPDFTDNRFVLRNWPSDNGGMERAVANGILILKK</sequence>
<evidence type="ECO:0000256" key="1">
    <source>
        <dbReference type="SAM" id="SignalP"/>
    </source>
</evidence>
<proteinExistence type="predicted"/>
<evidence type="ECO:0000313" key="3">
    <source>
        <dbReference type="EMBL" id="MVZ61051.1"/>
    </source>
</evidence>
<dbReference type="RefSeq" id="WP_160367698.1">
    <property type="nucleotide sequence ID" value="NZ_WSQA01000002.1"/>
</dbReference>
<name>A0A6N8KXT0_9SPHI</name>
<dbReference type="PANTHER" id="PTHR40446:SF2">
    <property type="entry name" value="N-ACETYLGLUCOSAMINE-1-PHOSPHODIESTER ALPHA-N-ACETYLGLUCOSAMINIDASE"/>
    <property type="match status" value="1"/>
</dbReference>
<evidence type="ECO:0000259" key="2">
    <source>
        <dbReference type="Pfam" id="PF09992"/>
    </source>
</evidence>
<dbReference type="InterPro" id="IPR018711">
    <property type="entry name" value="NAGPA"/>
</dbReference>
<accession>A0A6N8KXT0</accession>
<comment type="caution">
    <text evidence="3">The sequence shown here is derived from an EMBL/GenBank/DDBJ whole genome shotgun (WGS) entry which is preliminary data.</text>
</comment>
<organism evidence="3 4">
    <name type="scientific">Sphingobacterium humi</name>
    <dbReference type="NCBI Taxonomy" id="1796905"/>
    <lineage>
        <taxon>Bacteria</taxon>
        <taxon>Pseudomonadati</taxon>
        <taxon>Bacteroidota</taxon>
        <taxon>Sphingobacteriia</taxon>
        <taxon>Sphingobacteriales</taxon>
        <taxon>Sphingobacteriaceae</taxon>
        <taxon>Sphingobacterium</taxon>
    </lineage>
</organism>
<feature type="chain" id="PRO_5026932645" evidence="1">
    <location>
        <begin position="22"/>
        <end position="312"/>
    </location>
</feature>
<keyword evidence="3" id="KW-0378">Hydrolase</keyword>
<dbReference type="Proteomes" id="UP000435036">
    <property type="component" value="Unassembled WGS sequence"/>
</dbReference>
<feature type="signal peptide" evidence="1">
    <location>
        <begin position="1"/>
        <end position="21"/>
    </location>
</feature>
<gene>
    <name evidence="3" type="ORF">GQF63_03345</name>
</gene>
<dbReference type="PROSITE" id="PS51257">
    <property type="entry name" value="PROKAR_LIPOPROTEIN"/>
    <property type="match status" value="1"/>
</dbReference>
<dbReference type="OrthoDB" id="9809781at2"/>
<evidence type="ECO:0000313" key="4">
    <source>
        <dbReference type="Proteomes" id="UP000435036"/>
    </source>
</evidence>
<dbReference type="PANTHER" id="PTHR40446">
    <property type="entry name" value="N-ACETYLGLUCOSAMINE-1-PHOSPHODIESTER ALPHA-N-ACETYLGLUCOSAMINIDASE"/>
    <property type="match status" value="1"/>
</dbReference>
<reference evidence="3 4" key="1">
    <citation type="submission" date="2019-12" db="EMBL/GenBank/DDBJ databases">
        <authorList>
            <person name="Dong K."/>
        </authorList>
    </citation>
    <scope>NUCLEOTIDE SEQUENCE [LARGE SCALE GENOMIC DNA]</scope>
    <source>
        <strain evidence="3 4">JCM 31225</strain>
    </source>
</reference>
<dbReference type="AlphaFoldDB" id="A0A6N8KXT0"/>
<dbReference type="Pfam" id="PF09992">
    <property type="entry name" value="NAGPA"/>
    <property type="match status" value="1"/>
</dbReference>
<feature type="domain" description="Phosphodiester glycosidase" evidence="2">
    <location>
        <begin position="129"/>
        <end position="309"/>
    </location>
</feature>
<protein>
    <submittedName>
        <fullName evidence="3">Phosphodiester glycosidase family protein</fullName>
    </submittedName>
</protein>
<keyword evidence="1" id="KW-0732">Signal</keyword>